<dbReference type="GO" id="GO:0004674">
    <property type="term" value="F:protein serine/threonine kinase activity"/>
    <property type="evidence" value="ECO:0007669"/>
    <property type="project" value="UniProtKB-KW"/>
</dbReference>
<keyword evidence="10" id="KW-1185">Reference proteome</keyword>
<evidence type="ECO:0000256" key="1">
    <source>
        <dbReference type="ARBA" id="ARBA00004479"/>
    </source>
</evidence>
<keyword evidence="6" id="KW-0472">Membrane</keyword>
<keyword evidence="4" id="KW-0732">Signal</keyword>
<name>A0AAV6Y6C1_9LAMI</name>
<dbReference type="PANTHER" id="PTHR27009">
    <property type="entry name" value="RUST RESISTANCE KINASE LR10-RELATED"/>
    <property type="match status" value="1"/>
</dbReference>
<evidence type="ECO:0000256" key="4">
    <source>
        <dbReference type="ARBA" id="ARBA00022729"/>
    </source>
</evidence>
<dbReference type="SMART" id="SM00219">
    <property type="entry name" value="TyrKc"/>
    <property type="match status" value="1"/>
</dbReference>
<keyword evidence="7" id="KW-0325">Glycoprotein</keyword>
<dbReference type="EMBL" id="WHWC01000001">
    <property type="protein sequence ID" value="KAG8390404.1"/>
    <property type="molecule type" value="Genomic_DNA"/>
</dbReference>
<feature type="domain" description="Tyrosine-protein kinase catalytic" evidence="8">
    <location>
        <begin position="231"/>
        <end position="399"/>
    </location>
</feature>
<comment type="caution">
    <text evidence="9">The sequence shown here is derived from an EMBL/GenBank/DDBJ whole genome shotgun (WGS) entry which is preliminary data.</text>
</comment>
<gene>
    <name evidence="9" type="ORF">BUALT_Bualt01G0079800</name>
</gene>
<organism evidence="9 10">
    <name type="scientific">Buddleja alternifolia</name>
    <dbReference type="NCBI Taxonomy" id="168488"/>
    <lineage>
        <taxon>Eukaryota</taxon>
        <taxon>Viridiplantae</taxon>
        <taxon>Streptophyta</taxon>
        <taxon>Embryophyta</taxon>
        <taxon>Tracheophyta</taxon>
        <taxon>Spermatophyta</taxon>
        <taxon>Magnoliopsida</taxon>
        <taxon>eudicotyledons</taxon>
        <taxon>Gunneridae</taxon>
        <taxon>Pentapetalae</taxon>
        <taxon>asterids</taxon>
        <taxon>lamiids</taxon>
        <taxon>Lamiales</taxon>
        <taxon>Scrophulariaceae</taxon>
        <taxon>Buddlejeae</taxon>
        <taxon>Buddleja</taxon>
    </lineage>
</organism>
<protein>
    <recommendedName>
        <fullName evidence="8">Tyrosine-protein kinase catalytic domain-containing protein</fullName>
    </recommendedName>
</protein>
<keyword evidence="2" id="KW-0723">Serine/threonine-protein kinase</keyword>
<dbReference type="GO" id="GO:0004713">
    <property type="term" value="F:protein tyrosine kinase activity"/>
    <property type="evidence" value="ECO:0007669"/>
    <property type="project" value="InterPro"/>
</dbReference>
<dbReference type="GO" id="GO:0016020">
    <property type="term" value="C:membrane"/>
    <property type="evidence" value="ECO:0007669"/>
    <property type="project" value="UniProtKB-SubCell"/>
</dbReference>
<dbReference type="InterPro" id="IPR020635">
    <property type="entry name" value="Tyr_kinase_cat_dom"/>
</dbReference>
<dbReference type="InterPro" id="IPR011009">
    <property type="entry name" value="Kinase-like_dom_sf"/>
</dbReference>
<dbReference type="Proteomes" id="UP000826271">
    <property type="component" value="Unassembled WGS sequence"/>
</dbReference>
<dbReference type="Pfam" id="PF07714">
    <property type="entry name" value="PK_Tyr_Ser-Thr"/>
    <property type="match status" value="1"/>
</dbReference>
<evidence type="ECO:0000256" key="5">
    <source>
        <dbReference type="ARBA" id="ARBA00022989"/>
    </source>
</evidence>
<accession>A0AAV6Y6C1</accession>
<evidence type="ECO:0000313" key="9">
    <source>
        <dbReference type="EMBL" id="KAG8390404.1"/>
    </source>
</evidence>
<dbReference type="Gene3D" id="1.10.510.10">
    <property type="entry name" value="Transferase(Phosphotransferase) domain 1"/>
    <property type="match status" value="1"/>
</dbReference>
<keyword evidence="2" id="KW-0418">Kinase</keyword>
<comment type="subcellular location">
    <subcellularLocation>
        <location evidence="1">Membrane</location>
        <topology evidence="1">Single-pass type I membrane protein</topology>
    </subcellularLocation>
</comment>
<reference evidence="9" key="1">
    <citation type="submission" date="2019-10" db="EMBL/GenBank/DDBJ databases">
        <authorList>
            <person name="Zhang R."/>
            <person name="Pan Y."/>
            <person name="Wang J."/>
            <person name="Ma R."/>
            <person name="Yu S."/>
        </authorList>
    </citation>
    <scope>NUCLEOTIDE SEQUENCE</scope>
    <source>
        <strain evidence="9">LA-IB0</strain>
        <tissue evidence="9">Leaf</tissue>
    </source>
</reference>
<evidence type="ECO:0000256" key="3">
    <source>
        <dbReference type="ARBA" id="ARBA00022692"/>
    </source>
</evidence>
<dbReference type="InterPro" id="IPR045874">
    <property type="entry name" value="LRK10/LRL21-25-like"/>
</dbReference>
<dbReference type="InterPro" id="IPR001245">
    <property type="entry name" value="Ser-Thr/Tyr_kinase_cat_dom"/>
</dbReference>
<keyword evidence="2" id="KW-0808">Transferase</keyword>
<evidence type="ECO:0000259" key="8">
    <source>
        <dbReference type="SMART" id="SM00219"/>
    </source>
</evidence>
<sequence>MHSISVLFAILNPHRLSRDSHRPHRGEFHPSRISSARSDVITGAKNCHWTGTATVAIKLHLDAKNLIAVSADEATTVPLNGESEKFNWRRRLGKQWFSRRNGNRIIGSVLRQKELEQNCADVKWKLKMKWKKRKVSALLMFMLDSVILRMVLNMEMKCDFCFLNWCLEKSGYCGYSSWRFPNNARTSCILHFYLTKKRKGEKQRRIQQLLEDYKYLRLKWYTYAEVKRITDRFKHKLGQEGYRTVFKGKFMNDILVVVKILNNIKGNGAEFMNEVGTIGKIHCVNVVRLIGYRQALVYEFLENDLLEKYISLSNQSQTLGWEKLHKIALDIAKGIDHLLQNKQRTMKVRTWENSDKPGTMGSVEAIHLYILHGSNADTQARNGGGGMWHYRHRELHNGVALPAGVVHPDADEIKEAEPQQESW</sequence>
<evidence type="ECO:0000256" key="2">
    <source>
        <dbReference type="ARBA" id="ARBA00022527"/>
    </source>
</evidence>
<keyword evidence="5" id="KW-1133">Transmembrane helix</keyword>
<evidence type="ECO:0000256" key="7">
    <source>
        <dbReference type="ARBA" id="ARBA00023180"/>
    </source>
</evidence>
<evidence type="ECO:0000256" key="6">
    <source>
        <dbReference type="ARBA" id="ARBA00023136"/>
    </source>
</evidence>
<dbReference type="SUPFAM" id="SSF56112">
    <property type="entry name" value="Protein kinase-like (PK-like)"/>
    <property type="match status" value="1"/>
</dbReference>
<evidence type="ECO:0000313" key="10">
    <source>
        <dbReference type="Proteomes" id="UP000826271"/>
    </source>
</evidence>
<keyword evidence="3" id="KW-0812">Transmembrane</keyword>
<dbReference type="AlphaFoldDB" id="A0AAV6Y6C1"/>
<proteinExistence type="predicted"/>